<dbReference type="EMBL" id="RXOC01000004">
    <property type="protein sequence ID" value="RXF70414.1"/>
    <property type="molecule type" value="Genomic_DNA"/>
</dbReference>
<proteinExistence type="predicted"/>
<feature type="transmembrane region" description="Helical" evidence="1">
    <location>
        <begin position="36"/>
        <end position="56"/>
    </location>
</feature>
<keyword evidence="1" id="KW-0812">Transmembrane</keyword>
<keyword evidence="1" id="KW-0472">Membrane</keyword>
<dbReference type="Proteomes" id="UP000290848">
    <property type="component" value="Unassembled WGS sequence"/>
</dbReference>
<accession>A0A4Q0MB87</accession>
<dbReference type="OrthoDB" id="886941at2"/>
<sequence length="67" mass="7552">MKRIVFTALMLLISAVSVWAQPVEMADTLRGSGKIYVVVAVLAVIFIALIVYLFTIDSRLRKIEKRN</sequence>
<evidence type="ECO:0000313" key="5">
    <source>
        <dbReference type="Proteomes" id="UP000290848"/>
    </source>
</evidence>
<dbReference type="RefSeq" id="WP_128768720.1">
    <property type="nucleotide sequence ID" value="NZ_RXOC01000004.1"/>
</dbReference>
<reference evidence="3 6" key="2">
    <citation type="submission" date="2019-09" db="EMBL/GenBank/DDBJ databases">
        <title>Pararcticibacter amylolyticus gen. nov., sp. nov., isolated from a rottenly hemp rope, and reclassification of Pedobacter tournemirensis as Pararcticibacter tournemirensis comb. nov.</title>
        <authorList>
            <person name="Cai Y."/>
        </authorList>
    </citation>
    <scope>NUCLEOTIDE SEQUENCE [LARGE SCALE GENOMIC DNA]</scope>
    <source>
        <strain evidence="3 6">TF5-37.2-LB10</strain>
    </source>
</reference>
<evidence type="ECO:0000313" key="4">
    <source>
        <dbReference type="EMBL" id="RXF70414.1"/>
    </source>
</evidence>
<evidence type="ECO:0000256" key="2">
    <source>
        <dbReference type="SAM" id="SignalP"/>
    </source>
</evidence>
<evidence type="ECO:0000313" key="6">
    <source>
        <dbReference type="Proteomes" id="UP000322918"/>
    </source>
</evidence>
<dbReference type="Pfam" id="PF20077">
    <property type="entry name" value="CcmD_alt"/>
    <property type="match status" value="1"/>
</dbReference>
<dbReference type="AlphaFoldDB" id="A0A4Q0MB87"/>
<reference evidence="4 5" key="1">
    <citation type="submission" date="2018-12" db="EMBL/GenBank/DDBJ databases">
        <title>The Draft Genome Sequence of the Soil Bacterium Pedobacter tournemirensis R1.</title>
        <authorList>
            <person name="He J."/>
        </authorList>
    </citation>
    <scope>NUCLEOTIDE SEQUENCE [LARGE SCALE GENOMIC DNA]</scope>
    <source>
        <strain evidence="4 5">R1</strain>
    </source>
</reference>
<evidence type="ECO:0000313" key="3">
    <source>
        <dbReference type="EMBL" id="KAA8485009.1"/>
    </source>
</evidence>
<organism evidence="4 5">
    <name type="scientific">Arcticibacter tournemirensis</name>
    <dbReference type="NCBI Taxonomy" id="699437"/>
    <lineage>
        <taxon>Bacteria</taxon>
        <taxon>Pseudomonadati</taxon>
        <taxon>Bacteroidota</taxon>
        <taxon>Sphingobacteriia</taxon>
        <taxon>Sphingobacteriales</taxon>
        <taxon>Sphingobacteriaceae</taxon>
        <taxon>Arcticibacter</taxon>
    </lineage>
</organism>
<name>A0A4Q0MB87_9SPHI</name>
<comment type="caution">
    <text evidence="4">The sequence shown here is derived from an EMBL/GenBank/DDBJ whole genome shotgun (WGS) entry which is preliminary data.</text>
</comment>
<keyword evidence="1" id="KW-1133">Transmembrane helix</keyword>
<dbReference type="EMBL" id="VWNE01000006">
    <property type="protein sequence ID" value="KAA8485009.1"/>
    <property type="molecule type" value="Genomic_DNA"/>
</dbReference>
<keyword evidence="2" id="KW-0732">Signal</keyword>
<gene>
    <name evidence="4" type="ORF">EKH83_07105</name>
    <name evidence="3" type="ORF">F1649_05085</name>
</gene>
<feature type="signal peptide" evidence="2">
    <location>
        <begin position="1"/>
        <end position="20"/>
    </location>
</feature>
<keyword evidence="6" id="KW-1185">Reference proteome</keyword>
<feature type="chain" id="PRO_5044607747" evidence="2">
    <location>
        <begin position="21"/>
        <end position="67"/>
    </location>
</feature>
<evidence type="ECO:0000256" key="1">
    <source>
        <dbReference type="SAM" id="Phobius"/>
    </source>
</evidence>
<protein>
    <submittedName>
        <fullName evidence="4">CcmD family protein</fullName>
    </submittedName>
</protein>
<dbReference type="Proteomes" id="UP000322918">
    <property type="component" value="Unassembled WGS sequence"/>
</dbReference>